<proteinExistence type="inferred from homology"/>
<evidence type="ECO:0000313" key="4">
    <source>
        <dbReference type="EnsemblMetazoa" id="CLYHEMP001524.1"/>
    </source>
</evidence>
<sequence length="518" mass="59545">MDVIKKLNILKTDFNNDEVVTQCKMVAREFHQQNQQLFEFSSILNIDDHAELNCLIFDLFEKNGFNEELKLNLLSVLRLLSRDRKLVLSIKDIGKCIQIFVKYFQGQDTHGNNVENDCVIEVLRCICNWVYHSKPVRDFLLKIKLAENLIKNMKTFILNDHLYFKLRLIFLMSAHENEFRLAMVECSAMSLMLQIIQKIISQAKNSNHVMDAQGCKIFCEVFRASFNITLALQECSSDGTIESCSSLVLCCTEVLHLDLHKNAPEDILTPIVHLMVNLPKACLEKLCPPVSTENTESLVNDQKVFKEHDMTSVIILLKELRERIKIQDYSKMKEKTMAILIAFSYICRDVPLMRKYLRGEVLPPLSITKERPEERQDACGDIVRLMTTVDVMLKNMAADFLFVLCKENTERLIRYTGYGNSAGFLATRGLMVPGRHIDGDYSEDELTDVDDEQVDVTTGAMKEEKPSPLDSMTEEEKEIEAEKLMHMFERLKELNAIKPMTVTKDGKLVEFTGPKDDE</sequence>
<keyword evidence="3" id="KW-0143">Chaperone</keyword>
<evidence type="ECO:0000313" key="5">
    <source>
        <dbReference type="Proteomes" id="UP000594262"/>
    </source>
</evidence>
<dbReference type="Proteomes" id="UP000594262">
    <property type="component" value="Unplaced"/>
</dbReference>
<evidence type="ECO:0000256" key="3">
    <source>
        <dbReference type="ARBA" id="ARBA00023186"/>
    </source>
</evidence>
<reference evidence="4" key="1">
    <citation type="submission" date="2021-01" db="UniProtKB">
        <authorList>
            <consortium name="EnsemblMetazoa"/>
        </authorList>
    </citation>
    <scope>IDENTIFICATION</scope>
</reference>
<protein>
    <recommendedName>
        <fullName evidence="6">Synembryn-A</fullName>
    </recommendedName>
</protein>
<dbReference type="InterPro" id="IPR016024">
    <property type="entry name" value="ARM-type_fold"/>
</dbReference>
<dbReference type="GeneID" id="136800671"/>
<dbReference type="Pfam" id="PF10165">
    <property type="entry name" value="Ric8"/>
    <property type="match status" value="1"/>
</dbReference>
<dbReference type="GO" id="GO:0007186">
    <property type="term" value="P:G protein-coupled receptor signaling pathway"/>
    <property type="evidence" value="ECO:0007669"/>
    <property type="project" value="TreeGrafter"/>
</dbReference>
<dbReference type="EnsemblMetazoa" id="CLYHEMT001524.1">
    <property type="protein sequence ID" value="CLYHEMP001524.1"/>
    <property type="gene ID" value="CLYHEMG001524"/>
</dbReference>
<evidence type="ECO:0008006" key="6">
    <source>
        <dbReference type="Google" id="ProtNLM"/>
    </source>
</evidence>
<dbReference type="RefSeq" id="XP_066913424.1">
    <property type="nucleotide sequence ID" value="XM_067057323.1"/>
</dbReference>
<comment type="similarity">
    <text evidence="1">Belongs to the synembryn family.</text>
</comment>
<dbReference type="GO" id="GO:0005737">
    <property type="term" value="C:cytoplasm"/>
    <property type="evidence" value="ECO:0007669"/>
    <property type="project" value="TreeGrafter"/>
</dbReference>
<evidence type="ECO:0000256" key="1">
    <source>
        <dbReference type="ARBA" id="ARBA00009049"/>
    </source>
</evidence>
<evidence type="ECO:0000256" key="2">
    <source>
        <dbReference type="ARBA" id="ARBA00022658"/>
    </source>
</evidence>
<keyword evidence="2" id="KW-0344">Guanine-nucleotide releasing factor</keyword>
<dbReference type="PANTHER" id="PTHR12425:SF5">
    <property type="entry name" value="SYNEMBRYN"/>
    <property type="match status" value="1"/>
</dbReference>
<dbReference type="InterPro" id="IPR019318">
    <property type="entry name" value="Gua_nucleotide_exch_fac_Ric8"/>
</dbReference>
<dbReference type="OrthoDB" id="5585685at2759"/>
<dbReference type="AlphaFoldDB" id="A0A7M5V0P1"/>
<dbReference type="GO" id="GO:0005085">
    <property type="term" value="F:guanyl-nucleotide exchange factor activity"/>
    <property type="evidence" value="ECO:0007669"/>
    <property type="project" value="UniProtKB-KW"/>
</dbReference>
<dbReference type="GO" id="GO:0001965">
    <property type="term" value="F:G-protein alpha-subunit binding"/>
    <property type="evidence" value="ECO:0007669"/>
    <property type="project" value="TreeGrafter"/>
</dbReference>
<organism evidence="4 5">
    <name type="scientific">Clytia hemisphaerica</name>
    <dbReference type="NCBI Taxonomy" id="252671"/>
    <lineage>
        <taxon>Eukaryota</taxon>
        <taxon>Metazoa</taxon>
        <taxon>Cnidaria</taxon>
        <taxon>Hydrozoa</taxon>
        <taxon>Hydroidolina</taxon>
        <taxon>Leptothecata</taxon>
        <taxon>Obeliida</taxon>
        <taxon>Clytiidae</taxon>
        <taxon>Clytia</taxon>
    </lineage>
</organism>
<keyword evidence="5" id="KW-1185">Reference proteome</keyword>
<dbReference type="SUPFAM" id="SSF48371">
    <property type="entry name" value="ARM repeat"/>
    <property type="match status" value="1"/>
</dbReference>
<dbReference type="PANTHER" id="PTHR12425">
    <property type="entry name" value="SYNEMBRYN"/>
    <property type="match status" value="1"/>
</dbReference>
<name>A0A7M5V0P1_9CNID</name>
<accession>A0A7M5V0P1</accession>